<name>A0A6L3ZHJ7_9FLAO</name>
<comment type="similarity">
    <text evidence="1">Belongs to the pseudouridine synthase RluA family.</text>
</comment>
<evidence type="ECO:0000313" key="5">
    <source>
        <dbReference type="Proteomes" id="UP000484164"/>
    </source>
</evidence>
<sequence>MKLDILYEDNHLIIVNKQAGQIVQADATRDKTLGEYVADYIKAKYEKPGNVFVGIPHRLDRPTSGIVIFTRTSKALTRMTELFKKREISKTYWAVSATQPSPLSGRLEDYLRKNPKQNKSYVVPKNTQGSQLAILNYKYLKSTDRYHLIEVDLETGRHHQIRAQLTHIGCVIKGDVKYGADRPNKDRSIHLHSRSVSFVHPIKNEEINLTASTPNDPVWNALN</sequence>
<keyword evidence="2" id="KW-0413">Isomerase</keyword>
<proteinExistence type="inferred from homology"/>
<dbReference type="GO" id="GO:0003723">
    <property type="term" value="F:RNA binding"/>
    <property type="evidence" value="ECO:0007669"/>
    <property type="project" value="InterPro"/>
</dbReference>
<dbReference type="EMBL" id="WBVQ01000001">
    <property type="protein sequence ID" value="KAB2817462.1"/>
    <property type="molecule type" value="Genomic_DNA"/>
</dbReference>
<dbReference type="InterPro" id="IPR020103">
    <property type="entry name" value="PsdUridine_synth_cat_dom_sf"/>
</dbReference>
<accession>A0A6L3ZHJ7</accession>
<evidence type="ECO:0000256" key="1">
    <source>
        <dbReference type="ARBA" id="ARBA00010876"/>
    </source>
</evidence>
<dbReference type="SUPFAM" id="SSF55120">
    <property type="entry name" value="Pseudouridine synthase"/>
    <property type="match status" value="1"/>
</dbReference>
<dbReference type="GO" id="GO:0006396">
    <property type="term" value="P:RNA processing"/>
    <property type="evidence" value="ECO:0007669"/>
    <property type="project" value="UniProtKB-ARBA"/>
</dbReference>
<reference evidence="4 5" key="1">
    <citation type="submission" date="2019-10" db="EMBL/GenBank/DDBJ databases">
        <title>Genome sequence of Phaeocystidibacter marisrubri JCM30614 (type strain).</title>
        <authorList>
            <person name="Bowman J.P."/>
        </authorList>
    </citation>
    <scope>NUCLEOTIDE SEQUENCE [LARGE SCALE GENOMIC DNA]</scope>
    <source>
        <strain evidence="4 5">JCM 30614</strain>
    </source>
</reference>
<dbReference type="AlphaFoldDB" id="A0A6L3ZHJ7"/>
<evidence type="ECO:0000313" key="4">
    <source>
        <dbReference type="EMBL" id="KAB2817462.1"/>
    </source>
</evidence>
<dbReference type="Gene3D" id="3.30.2350.10">
    <property type="entry name" value="Pseudouridine synthase"/>
    <property type="match status" value="1"/>
</dbReference>
<dbReference type="Pfam" id="PF00849">
    <property type="entry name" value="PseudoU_synth_2"/>
    <property type="match status" value="1"/>
</dbReference>
<keyword evidence="5" id="KW-1185">Reference proteome</keyword>
<evidence type="ECO:0000259" key="3">
    <source>
        <dbReference type="Pfam" id="PF00849"/>
    </source>
</evidence>
<gene>
    <name evidence="4" type="ORF">F8C82_03435</name>
</gene>
<dbReference type="GO" id="GO:0001522">
    <property type="term" value="P:pseudouridine synthesis"/>
    <property type="evidence" value="ECO:0007669"/>
    <property type="project" value="InterPro"/>
</dbReference>
<dbReference type="PANTHER" id="PTHR21600">
    <property type="entry name" value="MITOCHONDRIAL RNA PSEUDOURIDINE SYNTHASE"/>
    <property type="match status" value="1"/>
</dbReference>
<dbReference type="CDD" id="cd02869">
    <property type="entry name" value="PseudoU_synth_RluA_like"/>
    <property type="match status" value="1"/>
</dbReference>
<dbReference type="GO" id="GO:0009982">
    <property type="term" value="F:pseudouridine synthase activity"/>
    <property type="evidence" value="ECO:0007669"/>
    <property type="project" value="InterPro"/>
</dbReference>
<organism evidence="4 5">
    <name type="scientific">Phaeocystidibacter marisrubri</name>
    <dbReference type="NCBI Taxonomy" id="1577780"/>
    <lineage>
        <taxon>Bacteria</taxon>
        <taxon>Pseudomonadati</taxon>
        <taxon>Bacteroidota</taxon>
        <taxon>Flavobacteriia</taxon>
        <taxon>Flavobacteriales</taxon>
        <taxon>Phaeocystidibacteraceae</taxon>
        <taxon>Phaeocystidibacter</taxon>
    </lineage>
</organism>
<feature type="domain" description="Pseudouridine synthase RsuA/RluA-like" evidence="3">
    <location>
        <begin position="11"/>
        <end position="167"/>
    </location>
</feature>
<dbReference type="OrthoDB" id="9807829at2"/>
<dbReference type="InterPro" id="IPR050188">
    <property type="entry name" value="RluA_PseudoU_synthase"/>
</dbReference>
<dbReference type="Proteomes" id="UP000484164">
    <property type="component" value="Unassembled WGS sequence"/>
</dbReference>
<dbReference type="PANTHER" id="PTHR21600:SF83">
    <property type="entry name" value="PSEUDOURIDYLATE SYNTHASE RPUSD4, MITOCHONDRIAL"/>
    <property type="match status" value="1"/>
</dbReference>
<dbReference type="RefSeq" id="WP_151692033.1">
    <property type="nucleotide sequence ID" value="NZ_BMGX01000002.1"/>
</dbReference>
<comment type="caution">
    <text evidence="4">The sequence shown here is derived from an EMBL/GenBank/DDBJ whole genome shotgun (WGS) entry which is preliminary data.</text>
</comment>
<dbReference type="InterPro" id="IPR006145">
    <property type="entry name" value="PsdUridine_synth_RsuA/RluA"/>
</dbReference>
<dbReference type="GO" id="GO:0140098">
    <property type="term" value="F:catalytic activity, acting on RNA"/>
    <property type="evidence" value="ECO:0007669"/>
    <property type="project" value="UniProtKB-ARBA"/>
</dbReference>
<protein>
    <submittedName>
        <fullName evidence="4">RluA family pseudouridine synthase</fullName>
    </submittedName>
</protein>
<evidence type="ECO:0000256" key="2">
    <source>
        <dbReference type="ARBA" id="ARBA00023235"/>
    </source>
</evidence>